<organism evidence="3 4">
    <name type="scientific">Goodfellowiella coeruleoviolacea</name>
    <dbReference type="NCBI Taxonomy" id="334858"/>
    <lineage>
        <taxon>Bacteria</taxon>
        <taxon>Bacillati</taxon>
        <taxon>Actinomycetota</taxon>
        <taxon>Actinomycetes</taxon>
        <taxon>Pseudonocardiales</taxon>
        <taxon>Pseudonocardiaceae</taxon>
        <taxon>Goodfellowiella</taxon>
    </lineage>
</organism>
<dbReference type="PANTHER" id="PTHR38730:SF1">
    <property type="entry name" value="SLL7028 PROTEIN"/>
    <property type="match status" value="1"/>
</dbReference>
<sequence>MTTRQRKEPAGDSPGRRPRRRASARVAGGGRHVAARPAVDLTDRQALLACQPDDPAVVEQARQLKDAALLDFGVRDSVVVSWLYAKCHHQIPTTAVATAAVVAAGDGSCLLLYNPEFFVQIGLAGVKFVLFHEVRHLVHRHLYIDEELRADPVFDLAAEVSINHVVLTRLGRKDLPTRVAGPGGKPEPVGVDPRAVYRRYRADLAQQQLTPLSYADFVATDLGVYHELKRMSTPLVAPADACVHLVAADGAERGGGVPADPETVALVVEATMAEAVRAAHRGNGVARGEMLDLLDRSEGGGERISRLWGSLGVGALRGETPKTRRVEWWKRWLADTLASKLRDGTRLVYPKKQGAVLLALGHDPMLSRRGQERTKVVLIALDTSGSMPDAVVEWLTSLVGQTDGVESHWVSFDGVVMPFVPGERVHGGGGTNFQNVVDYAEGRLPVNGRRFEERPDAVIMVTDGYAAEVTPADPDRWIWLITDGGDDWPDRHHPPMACHRVHTGER</sequence>
<comment type="caution">
    <text evidence="3">The sequence shown here is derived from an EMBL/GenBank/DDBJ whole genome shotgun (WGS) entry which is preliminary data.</text>
</comment>
<evidence type="ECO:0000256" key="1">
    <source>
        <dbReference type="SAM" id="MobiDB-lite"/>
    </source>
</evidence>
<reference evidence="3" key="1">
    <citation type="submission" date="2022-06" db="EMBL/GenBank/DDBJ databases">
        <title>Genomic Encyclopedia of Archaeal and Bacterial Type Strains, Phase II (KMG-II): from individual species to whole genera.</title>
        <authorList>
            <person name="Goeker M."/>
        </authorList>
    </citation>
    <scope>NUCLEOTIDE SEQUENCE</scope>
    <source>
        <strain evidence="3">DSM 43935</strain>
    </source>
</reference>
<feature type="compositionally biased region" description="Basic and acidic residues" evidence="1">
    <location>
        <begin position="1"/>
        <end position="10"/>
    </location>
</feature>
<dbReference type="PANTHER" id="PTHR38730">
    <property type="entry name" value="SLL7028 PROTEIN"/>
    <property type="match status" value="1"/>
</dbReference>
<evidence type="ECO:0000313" key="3">
    <source>
        <dbReference type="EMBL" id="MCP2169461.1"/>
    </source>
</evidence>
<evidence type="ECO:0000313" key="4">
    <source>
        <dbReference type="Proteomes" id="UP001206128"/>
    </source>
</evidence>
<dbReference type="EMBL" id="JAMTCK010000018">
    <property type="protein sequence ID" value="MCP2169461.1"/>
    <property type="molecule type" value="Genomic_DNA"/>
</dbReference>
<feature type="domain" description="Putative metallopeptidase" evidence="2">
    <location>
        <begin position="86"/>
        <end position="179"/>
    </location>
</feature>
<feature type="region of interest" description="Disordered" evidence="1">
    <location>
        <begin position="1"/>
        <end position="30"/>
    </location>
</feature>
<dbReference type="CDD" id="cd00198">
    <property type="entry name" value="vWFA"/>
    <property type="match status" value="1"/>
</dbReference>
<dbReference type="Pfam" id="PF13203">
    <property type="entry name" value="DUF2201_N"/>
    <property type="match status" value="1"/>
</dbReference>
<dbReference type="InterPro" id="IPR036465">
    <property type="entry name" value="vWFA_dom_sf"/>
</dbReference>
<name>A0AAE3KIN9_9PSEU</name>
<dbReference type="InterPro" id="IPR025154">
    <property type="entry name" value="Put_metallopeptidase_dom"/>
</dbReference>
<dbReference type="AlphaFoldDB" id="A0AAE3KIN9"/>
<dbReference type="RefSeq" id="WP_253778245.1">
    <property type="nucleotide sequence ID" value="NZ_JAMTCK010000018.1"/>
</dbReference>
<proteinExistence type="predicted"/>
<dbReference type="Proteomes" id="UP001206128">
    <property type="component" value="Unassembled WGS sequence"/>
</dbReference>
<keyword evidence="4" id="KW-1185">Reference proteome</keyword>
<evidence type="ECO:0000259" key="2">
    <source>
        <dbReference type="Pfam" id="PF13203"/>
    </source>
</evidence>
<dbReference type="SUPFAM" id="SSF53300">
    <property type="entry name" value="vWA-like"/>
    <property type="match status" value="1"/>
</dbReference>
<accession>A0AAE3KIN9</accession>
<gene>
    <name evidence="3" type="ORF">LX83_006346</name>
</gene>
<protein>
    <submittedName>
        <fullName evidence="3">Metal-dependent peptidase</fullName>
    </submittedName>
</protein>